<proteinExistence type="predicted"/>
<dbReference type="AlphaFoldDB" id="A0A5N7DKH0"/>
<dbReference type="RefSeq" id="XP_031944104.1">
    <property type="nucleotide sequence ID" value="XM_032081339.1"/>
</dbReference>
<evidence type="ECO:0000256" key="1">
    <source>
        <dbReference type="SAM" id="MobiDB-lite"/>
    </source>
</evidence>
<accession>A0A5N7DKH0</accession>
<dbReference type="EMBL" id="ML736752">
    <property type="protein sequence ID" value="KAE8406785.1"/>
    <property type="molecule type" value="Genomic_DNA"/>
</dbReference>
<evidence type="ECO:0000313" key="2">
    <source>
        <dbReference type="EMBL" id="KAE8406785.1"/>
    </source>
</evidence>
<dbReference type="GeneID" id="43666030"/>
<sequence length="68" mass="7408">MGLNITDLGAFFDPRVDEGAVRRRGSSRANRNCGASSSFGPQRVSLDSKDGMPKNILTAVRLCRLRGR</sequence>
<organism evidence="2 3">
    <name type="scientific">Aspergillus pseudonomiae</name>
    <dbReference type="NCBI Taxonomy" id="1506151"/>
    <lineage>
        <taxon>Eukaryota</taxon>
        <taxon>Fungi</taxon>
        <taxon>Dikarya</taxon>
        <taxon>Ascomycota</taxon>
        <taxon>Pezizomycotina</taxon>
        <taxon>Eurotiomycetes</taxon>
        <taxon>Eurotiomycetidae</taxon>
        <taxon>Eurotiales</taxon>
        <taxon>Aspergillaceae</taxon>
        <taxon>Aspergillus</taxon>
        <taxon>Aspergillus subgen. Circumdati</taxon>
    </lineage>
</organism>
<gene>
    <name evidence="2" type="ORF">BDV37DRAFT_242562</name>
</gene>
<name>A0A5N7DKH0_9EURO</name>
<feature type="region of interest" description="Disordered" evidence="1">
    <location>
        <begin position="22"/>
        <end position="50"/>
    </location>
</feature>
<keyword evidence="3" id="KW-1185">Reference proteome</keyword>
<dbReference type="Proteomes" id="UP000325579">
    <property type="component" value="Unassembled WGS sequence"/>
</dbReference>
<reference evidence="2 3" key="1">
    <citation type="submission" date="2019-04" db="EMBL/GenBank/DDBJ databases">
        <authorList>
            <consortium name="DOE Joint Genome Institute"/>
            <person name="Mondo S."/>
            <person name="Kjaerbolling I."/>
            <person name="Vesth T."/>
            <person name="Frisvad J.C."/>
            <person name="Nybo J.L."/>
            <person name="Theobald S."/>
            <person name="Kildgaard S."/>
            <person name="Isbrandt T."/>
            <person name="Kuo A."/>
            <person name="Sato A."/>
            <person name="Lyhne E.K."/>
            <person name="Kogle M.E."/>
            <person name="Wiebenga A."/>
            <person name="Kun R.S."/>
            <person name="Lubbers R.J."/>
            <person name="Makela M.R."/>
            <person name="Barry K."/>
            <person name="Chovatia M."/>
            <person name="Clum A."/>
            <person name="Daum C."/>
            <person name="Haridas S."/>
            <person name="He G."/>
            <person name="LaButti K."/>
            <person name="Lipzen A."/>
            <person name="Riley R."/>
            <person name="Salamov A."/>
            <person name="Simmons B.A."/>
            <person name="Magnuson J.K."/>
            <person name="Henrissat B."/>
            <person name="Mortensen U.H."/>
            <person name="Larsen T.O."/>
            <person name="Devries R.P."/>
            <person name="Grigoriev I.V."/>
            <person name="Machida M."/>
            <person name="Baker S.E."/>
            <person name="Andersen M.R."/>
            <person name="Cantor M.N."/>
            <person name="Hua S.X."/>
        </authorList>
    </citation>
    <scope>NUCLEOTIDE SEQUENCE [LARGE SCALE GENOMIC DNA]</scope>
    <source>
        <strain evidence="2 3">CBS 119388</strain>
    </source>
</reference>
<feature type="compositionally biased region" description="Polar residues" evidence="1">
    <location>
        <begin position="27"/>
        <end position="40"/>
    </location>
</feature>
<evidence type="ECO:0000313" key="3">
    <source>
        <dbReference type="Proteomes" id="UP000325579"/>
    </source>
</evidence>
<protein>
    <submittedName>
        <fullName evidence="2">Uncharacterized protein</fullName>
    </submittedName>
</protein>